<keyword evidence="1" id="KW-0812">Transmembrane</keyword>
<evidence type="ECO:0000256" key="1">
    <source>
        <dbReference type="SAM" id="Phobius"/>
    </source>
</evidence>
<proteinExistence type="predicted"/>
<dbReference type="Proteomes" id="UP001497522">
    <property type="component" value="Chromosome 19"/>
</dbReference>
<keyword evidence="1" id="KW-1133">Transmembrane helix</keyword>
<evidence type="ECO:0000313" key="2">
    <source>
        <dbReference type="EMBL" id="CAK9870034.1"/>
    </source>
</evidence>
<keyword evidence="1" id="KW-0472">Membrane</keyword>
<feature type="transmembrane region" description="Helical" evidence="1">
    <location>
        <begin position="18"/>
        <end position="36"/>
    </location>
</feature>
<organism evidence="2 3">
    <name type="scientific">Sphagnum jensenii</name>
    <dbReference type="NCBI Taxonomy" id="128206"/>
    <lineage>
        <taxon>Eukaryota</taxon>
        <taxon>Viridiplantae</taxon>
        <taxon>Streptophyta</taxon>
        <taxon>Embryophyta</taxon>
        <taxon>Bryophyta</taxon>
        <taxon>Sphagnophytina</taxon>
        <taxon>Sphagnopsida</taxon>
        <taxon>Sphagnales</taxon>
        <taxon>Sphagnaceae</taxon>
        <taxon>Sphagnum</taxon>
    </lineage>
</organism>
<accession>A0ABP1B518</accession>
<sequence>MAISSSRLAAADAGPSPLVPATILGVILVIAVMPYMSRPEPTSIASSYRHSSSYVDVHRTNTRSSSSSSSSSSFFSLSFLWIPVLLVVLFQWLTGSWPELFQLDGQAGGAARSPAAAASGVMPPAYGWHPAQGAAAGSWPWSGGFGPIWNAYKRRKNDTVRVSNWLWTSFVDLGGHWCLFFLGILLFSMLLGSRTSTAYNTPPPLTYAPPPPTTFRFPWSLFLPWRSPAKY</sequence>
<evidence type="ECO:0000313" key="3">
    <source>
        <dbReference type="Proteomes" id="UP001497522"/>
    </source>
</evidence>
<name>A0ABP1B518_9BRYO</name>
<gene>
    <name evidence="2" type="ORF">CSSPJE1EN2_LOCUS12771</name>
</gene>
<feature type="transmembrane region" description="Helical" evidence="1">
    <location>
        <begin position="73"/>
        <end position="93"/>
    </location>
</feature>
<protein>
    <submittedName>
        <fullName evidence="2">Uncharacterized protein</fullName>
    </submittedName>
</protein>
<keyword evidence="3" id="KW-1185">Reference proteome</keyword>
<dbReference type="EMBL" id="OZ023720">
    <property type="protein sequence ID" value="CAK9870034.1"/>
    <property type="molecule type" value="Genomic_DNA"/>
</dbReference>
<feature type="transmembrane region" description="Helical" evidence="1">
    <location>
        <begin position="174"/>
        <end position="192"/>
    </location>
</feature>
<reference evidence="2" key="1">
    <citation type="submission" date="2024-03" db="EMBL/GenBank/DDBJ databases">
        <authorList>
            <consortium name="ELIXIR-Norway"/>
            <consortium name="Elixir Norway"/>
        </authorList>
    </citation>
    <scope>NUCLEOTIDE SEQUENCE</scope>
</reference>